<evidence type="ECO:0000256" key="1">
    <source>
        <dbReference type="SAM" id="MobiDB-lite"/>
    </source>
</evidence>
<organism evidence="2 3">
    <name type="scientific">Thiomonas delicata</name>
    <name type="common">Thiomonas cuprina</name>
    <dbReference type="NCBI Taxonomy" id="364030"/>
    <lineage>
        <taxon>Bacteria</taxon>
        <taxon>Pseudomonadati</taxon>
        <taxon>Pseudomonadota</taxon>
        <taxon>Betaproteobacteria</taxon>
        <taxon>Burkholderiales</taxon>
        <taxon>Thiomonas</taxon>
    </lineage>
</organism>
<accession>A0A238D5E0</accession>
<evidence type="ECO:0000313" key="3">
    <source>
        <dbReference type="Proteomes" id="UP000214566"/>
    </source>
</evidence>
<sequence length="55" mass="5988">MSITGRFTCGDRLLWVENRPLTPARSTLQPQPKKTAGEAPAESLLARLKTTPALP</sequence>
<evidence type="ECO:0000313" key="2">
    <source>
        <dbReference type="EMBL" id="SBP88384.1"/>
    </source>
</evidence>
<protein>
    <submittedName>
        <fullName evidence="2">Uncharacterized protein</fullName>
    </submittedName>
</protein>
<dbReference type="EMBL" id="FLMQ01000056">
    <property type="protein sequence ID" value="SBP88384.1"/>
    <property type="molecule type" value="Genomic_DNA"/>
</dbReference>
<feature type="region of interest" description="Disordered" evidence="1">
    <location>
        <begin position="20"/>
        <end position="55"/>
    </location>
</feature>
<reference evidence="2 3" key="1">
    <citation type="submission" date="2016-06" db="EMBL/GenBank/DDBJ databases">
        <authorList>
            <person name="Kjaerup R.B."/>
            <person name="Dalgaard T.S."/>
            <person name="Juul-Madsen H.R."/>
        </authorList>
    </citation>
    <scope>NUCLEOTIDE SEQUENCE [LARGE SCALE GENOMIC DNA]</scope>
    <source>
        <strain evidence="2 3">DSM 16361</strain>
    </source>
</reference>
<keyword evidence="3" id="KW-1185">Reference proteome</keyword>
<name>A0A238D5E0_THIDL</name>
<dbReference type="Proteomes" id="UP000214566">
    <property type="component" value="Unassembled WGS sequence"/>
</dbReference>
<gene>
    <name evidence="2" type="ORF">THIARS_70004</name>
</gene>
<proteinExistence type="predicted"/>
<dbReference type="AlphaFoldDB" id="A0A238D5E0"/>